<dbReference type="InterPro" id="IPR036188">
    <property type="entry name" value="FAD/NAD-bd_sf"/>
</dbReference>
<keyword evidence="2" id="KW-1185">Reference proteome</keyword>
<dbReference type="SUPFAM" id="SSF46548">
    <property type="entry name" value="alpha-helical ferredoxin"/>
    <property type="match status" value="1"/>
</dbReference>
<dbReference type="SUPFAM" id="SSF51971">
    <property type="entry name" value="Nucleotide-binding domain"/>
    <property type="match status" value="1"/>
</dbReference>
<dbReference type="STRING" id="42157.A0A182E0S4"/>
<evidence type="ECO:0000313" key="1">
    <source>
        <dbReference type="EMBL" id="VDK64428.1"/>
    </source>
</evidence>
<dbReference type="EMBL" id="UYRW01000202">
    <property type="protein sequence ID" value="VDK64428.1"/>
    <property type="molecule type" value="Genomic_DNA"/>
</dbReference>
<organism evidence="3">
    <name type="scientific">Onchocerca ochengi</name>
    <name type="common">Filarial nematode worm</name>
    <dbReference type="NCBI Taxonomy" id="42157"/>
    <lineage>
        <taxon>Eukaryota</taxon>
        <taxon>Metazoa</taxon>
        <taxon>Ecdysozoa</taxon>
        <taxon>Nematoda</taxon>
        <taxon>Chromadorea</taxon>
        <taxon>Rhabditida</taxon>
        <taxon>Spirurina</taxon>
        <taxon>Spiruromorpha</taxon>
        <taxon>Filarioidea</taxon>
        <taxon>Onchocercidae</taxon>
        <taxon>Onchocerca</taxon>
    </lineage>
</organism>
<dbReference type="PANTHER" id="PTHR43100">
    <property type="entry name" value="GLUTAMATE SYNTHASE [NADPH] SMALL CHAIN"/>
    <property type="match status" value="1"/>
</dbReference>
<dbReference type="InterPro" id="IPR009051">
    <property type="entry name" value="Helical_ferredxn"/>
</dbReference>
<protein>
    <submittedName>
        <fullName evidence="3">Pyr_redox_2 domain-containing protein</fullName>
    </submittedName>
</protein>
<name>A0A182E0S4_ONCOC</name>
<dbReference type="Proteomes" id="UP000271087">
    <property type="component" value="Unassembled WGS sequence"/>
</dbReference>
<proteinExistence type="predicted"/>
<evidence type="ECO:0000313" key="2">
    <source>
        <dbReference type="Proteomes" id="UP000271087"/>
    </source>
</evidence>
<reference evidence="1 2" key="2">
    <citation type="submission" date="2018-08" db="EMBL/GenBank/DDBJ databases">
        <authorList>
            <person name="Laetsch R D."/>
            <person name="Stevens L."/>
            <person name="Kumar S."/>
            <person name="Blaxter L. M."/>
        </authorList>
    </citation>
    <scope>NUCLEOTIDE SEQUENCE [LARGE SCALE GENOMIC DNA]</scope>
</reference>
<gene>
    <name evidence="1" type="ORF">NOO_LOCUS1555</name>
</gene>
<dbReference type="AlphaFoldDB" id="A0A182E0S4"/>
<accession>A0A182E0S4</accession>
<dbReference type="PANTHER" id="PTHR43100:SF1">
    <property type="entry name" value="GLUTAMATE SYNTHASE [NADPH] SMALL CHAIN"/>
    <property type="match status" value="1"/>
</dbReference>
<dbReference type="OrthoDB" id="4327079at2759"/>
<dbReference type="Gene3D" id="1.10.1060.10">
    <property type="entry name" value="Alpha-helical ferredoxin"/>
    <property type="match status" value="1"/>
</dbReference>
<evidence type="ECO:0000313" key="3">
    <source>
        <dbReference type="WBParaSite" id="nOo.2.0.1.t01555-RA"/>
    </source>
</evidence>
<sequence length="263" mass="29007">MDCGVPFCQGNTGCPLGNIPKWNDYVSKQNWRQALEQLLQANNFPEFTGHNRFSGLAAAAQLNKVGHANKDAILICTGSLIPRDFSTANREAKEICFAMEFLGKSQRIVSDKEDIWEGLNAKGKQVIVLGGGDTATDCTATYERYPDNPWPIIFRTDYGHEERKGITSDDPRLFGFATKKFLVSKSGSGQKILTGLLMIRVDWKKDENGAWRISEIEDSEEEMSCDLCILAMGFLGPEKIDHDLMGKTTLAGPGGVVLAPIQN</sequence>
<dbReference type="GO" id="GO:0051536">
    <property type="term" value="F:iron-sulfur cluster binding"/>
    <property type="evidence" value="ECO:0007669"/>
    <property type="project" value="InterPro"/>
</dbReference>
<dbReference type="InterPro" id="IPR051394">
    <property type="entry name" value="Glutamate_Synthase"/>
</dbReference>
<reference evidence="3" key="1">
    <citation type="submission" date="2016-06" db="UniProtKB">
        <authorList>
            <consortium name="WormBaseParasite"/>
        </authorList>
    </citation>
    <scope>IDENTIFICATION</scope>
</reference>
<dbReference type="WBParaSite" id="nOo.2.0.1.t01555-RA">
    <property type="protein sequence ID" value="nOo.2.0.1.t01555-RA"/>
    <property type="gene ID" value="nOo.2.0.1.g01555"/>
</dbReference>
<dbReference type="Gene3D" id="3.50.50.60">
    <property type="entry name" value="FAD/NAD(P)-binding domain"/>
    <property type="match status" value="1"/>
</dbReference>